<protein>
    <recommendedName>
        <fullName evidence="5">Lipid transport open beta-sheet domain-containing protein</fullName>
    </recommendedName>
</protein>
<evidence type="ECO:0000256" key="4">
    <source>
        <dbReference type="SAM" id="MobiDB-lite"/>
    </source>
</evidence>
<feature type="region of interest" description="Disordered" evidence="4">
    <location>
        <begin position="361"/>
        <end position="390"/>
    </location>
</feature>
<dbReference type="Proteomes" id="UP001153148">
    <property type="component" value="Unassembled WGS sequence"/>
</dbReference>
<dbReference type="InterPro" id="IPR015819">
    <property type="entry name" value="Lipid_transp_b-sht_shell"/>
</dbReference>
<feature type="non-terminal residue" evidence="6">
    <location>
        <position position="1"/>
    </location>
</feature>
<evidence type="ECO:0000256" key="3">
    <source>
        <dbReference type="ARBA" id="ARBA00023180"/>
    </source>
</evidence>
<gene>
    <name evidence="6" type="ORF">TPAB3V08_LOCUS5478</name>
</gene>
<evidence type="ECO:0000256" key="2">
    <source>
        <dbReference type="ARBA" id="ARBA00022525"/>
    </source>
</evidence>
<name>A0ABN7NZC9_TIMPD</name>
<keyword evidence="7" id="KW-1185">Reference proteome</keyword>
<organism evidence="6 7">
    <name type="scientific">Timema podura</name>
    <name type="common">Walking stick</name>
    <dbReference type="NCBI Taxonomy" id="61482"/>
    <lineage>
        <taxon>Eukaryota</taxon>
        <taxon>Metazoa</taxon>
        <taxon>Ecdysozoa</taxon>
        <taxon>Arthropoda</taxon>
        <taxon>Hexapoda</taxon>
        <taxon>Insecta</taxon>
        <taxon>Pterygota</taxon>
        <taxon>Neoptera</taxon>
        <taxon>Polyneoptera</taxon>
        <taxon>Phasmatodea</taxon>
        <taxon>Timematodea</taxon>
        <taxon>Timematoidea</taxon>
        <taxon>Timematidae</taxon>
        <taxon>Timema</taxon>
    </lineage>
</organism>
<comment type="caution">
    <text evidence="6">The sequence shown here is derived from an EMBL/GenBank/DDBJ whole genome shotgun (WGS) entry which is preliminary data.</text>
</comment>
<evidence type="ECO:0000313" key="6">
    <source>
        <dbReference type="EMBL" id="CAG2058509.1"/>
    </source>
</evidence>
<evidence type="ECO:0000259" key="5">
    <source>
        <dbReference type="Pfam" id="PF06448"/>
    </source>
</evidence>
<accession>A0ABN7NZC9</accession>
<comment type="subcellular location">
    <subcellularLocation>
        <location evidence="1">Secreted</location>
    </subcellularLocation>
</comment>
<feature type="domain" description="Lipid transport open beta-sheet" evidence="5">
    <location>
        <begin position="94"/>
        <end position="170"/>
    </location>
</feature>
<dbReference type="Pfam" id="PF06448">
    <property type="entry name" value="DUF1081"/>
    <property type="match status" value="1"/>
</dbReference>
<feature type="non-terminal residue" evidence="6">
    <location>
        <position position="903"/>
    </location>
</feature>
<reference evidence="6" key="1">
    <citation type="submission" date="2021-03" db="EMBL/GenBank/DDBJ databases">
        <authorList>
            <person name="Tran Van P."/>
        </authorList>
    </citation>
    <scope>NUCLEOTIDE SEQUENCE</scope>
</reference>
<keyword evidence="3" id="KW-0325">Glycoprotein</keyword>
<sequence length="903" mass="98846">CGCCVGSAAVEVTGEFLVDAYAVESGLKLTANLHTATGADLTVKASEGLGLDVKLGLPLKEQDVLTVSSQVLSTLREQGQPEVDTPLKFNSKRNDYRGCFDQLSPLIGLTFCGEVGLPWEGLKQTGAFFPLNGPGIFSVKIETDDVSVYHIRSNLVQTISAFNSSYSIHLLKSASEMSSSLTLFNLTPRRGNQVSKLKKILYASSASDYKECRTNERRIDESLSYLFLPSDPDSSTLELVFDTPGSKSSRKIAVLLERTIQPQLKLAAIVTSPWKKAAVYVVDTANEYSLNALLQNDQEEYSARLGAKKSGSASHQTYIPILEYKTPEGVHPLSGGHTEQGYGITGSVVIDKSDSTRKYTLKSVSVKTPKARREYGEPPPNASDRDSNPFTKLAPNSYCSFSGTLTVDGTLVQEKDLISNDLKWKHEDNEIHTKSKLQRLGPSGFSVEVGAKVSKFPNAGFAVKWDYHRDTNKLDNSLIVTHGQDLNSETARVTLIQSARYRLENVRNFEFETKNKVTYPLIGLVVKVDAAASPSAVSYDVEGGYDNYKFGSELDAKCKGNGNFEIEFELEALGESLEFEAKRTVISKDKSKLEAVLELKPGGKYQLVTDLTHIFKQNDVNLQVDALLKLAGRPEDIKGSTAVIVNKELLELFAKLSSGSNEYLDIDWKLNRAVGKPSGDIKVFLKGLVEANAQYKYVSGKGSATLNIDLPKQGRKIKGTGDLAVTGSNHVASVDLYWDADKDSKKSLHFETNSDITKNSLDSKNSLVVLQQKTTLNVKGTLKGKLMDGHLVGQADLTLPKSRQLTVKLDRTLHLSRGSVELDGKLELVAKENAASSGNLLSLETKIKAEEANQLLDSLVRIALKTSQGKDLSASVVVKNTPQREQRLLEASVRIFVEFLSYI</sequence>
<keyword evidence="2" id="KW-0964">Secreted</keyword>
<dbReference type="EMBL" id="CAJPIN010007462">
    <property type="protein sequence ID" value="CAG2058509.1"/>
    <property type="molecule type" value="Genomic_DNA"/>
</dbReference>
<dbReference type="InterPro" id="IPR009454">
    <property type="entry name" value="Lipid_transpt_open_b-sht"/>
</dbReference>
<evidence type="ECO:0000256" key="1">
    <source>
        <dbReference type="ARBA" id="ARBA00004613"/>
    </source>
</evidence>
<evidence type="ECO:0000313" key="7">
    <source>
        <dbReference type="Proteomes" id="UP001153148"/>
    </source>
</evidence>
<dbReference type="SUPFAM" id="SSF56968">
    <property type="entry name" value="Lipovitellin-phosvitin complex, beta-sheet shell regions"/>
    <property type="match status" value="1"/>
</dbReference>
<proteinExistence type="predicted"/>